<feature type="domain" description="G-protein coupled receptors family 1 profile" evidence="18">
    <location>
        <begin position="79"/>
        <end position="399"/>
    </location>
</feature>
<evidence type="ECO:0000256" key="5">
    <source>
        <dbReference type="ARBA" id="ARBA00022989"/>
    </source>
</evidence>
<evidence type="ECO:0000256" key="7">
    <source>
        <dbReference type="ARBA" id="ARBA00023136"/>
    </source>
</evidence>
<evidence type="ECO:0000256" key="14">
    <source>
        <dbReference type="ARBA" id="ARBA00025402"/>
    </source>
</evidence>
<comment type="function">
    <text evidence="14">Receptor for gastrin and cholecystokinin. The CCK-B receptors occur throughout the central nervous system where they modulate anxiety, analgesia, arousal, and neuroleptic activity. This receptor mediates its action by association with G proteins that activate a phosphatidylinositol-calcium second messenger system.</text>
</comment>
<dbReference type="Gene3D" id="1.20.1070.10">
    <property type="entry name" value="Rhodopsin 7-helix transmembrane proteins"/>
    <property type="match status" value="1"/>
</dbReference>
<dbReference type="PRINTS" id="PR00237">
    <property type="entry name" value="GPCRRHODOPSN"/>
</dbReference>
<dbReference type="InterPro" id="IPR000314">
    <property type="entry name" value="Gastrin_rcpt"/>
</dbReference>
<evidence type="ECO:0000256" key="6">
    <source>
        <dbReference type="ARBA" id="ARBA00023040"/>
    </source>
</evidence>
<keyword evidence="6 16" id="KW-0297">G-protein coupled receptor</keyword>
<keyword evidence="10 16" id="KW-0675">Receptor</keyword>
<keyword evidence="12 16" id="KW-0807">Transducer</keyword>
<feature type="transmembrane region" description="Helical" evidence="17">
    <location>
        <begin position="228"/>
        <end position="255"/>
    </location>
</feature>
<dbReference type="Pfam" id="PF00001">
    <property type="entry name" value="7tm_1"/>
    <property type="match status" value="1"/>
</dbReference>
<dbReference type="PANTHER" id="PTHR24238">
    <property type="entry name" value="G-PROTEIN COUPLED RECEPTOR"/>
    <property type="match status" value="1"/>
</dbReference>
<evidence type="ECO:0000256" key="3">
    <source>
        <dbReference type="ARBA" id="ARBA00022475"/>
    </source>
</evidence>
<feature type="transmembrane region" description="Helical" evidence="17">
    <location>
        <begin position="343"/>
        <end position="367"/>
    </location>
</feature>
<keyword evidence="7 17" id="KW-0472">Membrane</keyword>
<protein>
    <recommendedName>
        <fullName evidence="2">Gastrin/cholecystokinin type B receptor</fullName>
    </recommendedName>
    <alternativeName>
        <fullName evidence="15">Cholecystokinin-2 receptor</fullName>
    </alternativeName>
</protein>
<keyword evidence="3" id="KW-1003">Cell membrane</keyword>
<keyword evidence="5 17" id="KW-1133">Transmembrane helix</keyword>
<evidence type="ECO:0000256" key="12">
    <source>
        <dbReference type="ARBA" id="ARBA00023224"/>
    </source>
</evidence>
<dbReference type="PROSITE" id="PS00237">
    <property type="entry name" value="G_PROTEIN_RECEP_F1_1"/>
    <property type="match status" value="1"/>
</dbReference>
<feature type="transmembrane region" description="Helical" evidence="17">
    <location>
        <begin position="179"/>
        <end position="200"/>
    </location>
</feature>
<evidence type="ECO:0000256" key="9">
    <source>
        <dbReference type="ARBA" id="ARBA00023157"/>
    </source>
</evidence>
<dbReference type="AlphaFoldDB" id="A0AA88YKA3"/>
<evidence type="ECO:0000259" key="18">
    <source>
        <dbReference type="PROSITE" id="PS50262"/>
    </source>
</evidence>
<dbReference type="GO" id="GO:0015054">
    <property type="term" value="F:gastrin receptor activity"/>
    <property type="evidence" value="ECO:0007669"/>
    <property type="project" value="InterPro"/>
</dbReference>
<evidence type="ECO:0000256" key="4">
    <source>
        <dbReference type="ARBA" id="ARBA00022692"/>
    </source>
</evidence>
<comment type="similarity">
    <text evidence="16">Belongs to the G-protein coupled receptor 1 family.</text>
</comment>
<dbReference type="InterPro" id="IPR000276">
    <property type="entry name" value="GPCR_Rhodpsn"/>
</dbReference>
<evidence type="ECO:0000313" key="19">
    <source>
        <dbReference type="EMBL" id="KAK3100798.1"/>
    </source>
</evidence>
<evidence type="ECO:0000256" key="17">
    <source>
        <dbReference type="SAM" id="Phobius"/>
    </source>
</evidence>
<dbReference type="EMBL" id="VSWD01000006">
    <property type="protein sequence ID" value="KAK3100798.1"/>
    <property type="molecule type" value="Genomic_DNA"/>
</dbReference>
<evidence type="ECO:0000256" key="10">
    <source>
        <dbReference type="ARBA" id="ARBA00023170"/>
    </source>
</evidence>
<evidence type="ECO:0000256" key="2">
    <source>
        <dbReference type="ARBA" id="ARBA00019090"/>
    </source>
</evidence>
<keyword evidence="8" id="KW-0564">Palmitate</keyword>
<evidence type="ECO:0000256" key="1">
    <source>
        <dbReference type="ARBA" id="ARBA00004651"/>
    </source>
</evidence>
<evidence type="ECO:0000256" key="13">
    <source>
        <dbReference type="ARBA" id="ARBA00023288"/>
    </source>
</evidence>
<dbReference type="GO" id="GO:0008188">
    <property type="term" value="F:neuropeptide receptor activity"/>
    <property type="evidence" value="ECO:0007669"/>
    <property type="project" value="TreeGrafter"/>
</dbReference>
<keyword evidence="20" id="KW-1185">Reference proteome</keyword>
<feature type="transmembrane region" description="Helical" evidence="17">
    <location>
        <begin position="379"/>
        <end position="402"/>
    </location>
</feature>
<evidence type="ECO:0000256" key="11">
    <source>
        <dbReference type="ARBA" id="ARBA00023180"/>
    </source>
</evidence>
<keyword evidence="9" id="KW-1015">Disulfide bond</keyword>
<comment type="subcellular location">
    <subcellularLocation>
        <location evidence="1">Cell membrane</location>
        <topology evidence="1">Multi-pass membrane protein</topology>
    </subcellularLocation>
</comment>
<feature type="transmembrane region" description="Helical" evidence="17">
    <location>
        <begin position="61"/>
        <end position="88"/>
    </location>
</feature>
<dbReference type="SUPFAM" id="SSF81321">
    <property type="entry name" value="Family A G protein-coupled receptor-like"/>
    <property type="match status" value="1"/>
</dbReference>
<comment type="caution">
    <text evidence="19">The sequence shown here is derived from an EMBL/GenBank/DDBJ whole genome shotgun (WGS) entry which is preliminary data.</text>
</comment>
<keyword evidence="13" id="KW-0449">Lipoprotein</keyword>
<sequence>MNITQNIGYLLQQVTTDHNIAMVSWNSSSEYDSNLTAISDNVSRLGPWTYPQWSPPPLTTLGYVVIPLYVLIFLASVIGNTLVILTLIQNERMRTVTNVFLLNLSISDLLLAVFCMPFTFIPVMLKNFIFGEIMCISIRYLQGVAVAVSCFTLVAISLERYFAICRPLESRAWQTRSHSYKLIIICWLLALAIMVPIPVFTKHLTFPWGVSICKEQWNNHEVEKAYQVFITVILLLIPLLIITAAYGLISLTLFVGMKMDENSEKETSNGHTTNDEFSALCRNRDSGKINGGSFGRKIVAPTRSREPYRPNVSRMTRFGLQCSGIRQSNSEKSRASKRRVIKMLFAVVAEFFICWTPMYVIQTWIIYDYDTAIKHINSSLLVFVNLFGYVSSCCNPITYCFLNRNFRQGFISVFRCSRKVRLGRLKSDTSYSMNVSTMSRTHICRLPSYDKVNCTIESDENPM</sequence>
<keyword evidence="4 16" id="KW-0812">Transmembrane</keyword>
<evidence type="ECO:0000256" key="16">
    <source>
        <dbReference type="RuleBase" id="RU000688"/>
    </source>
</evidence>
<accession>A0AA88YKA3</accession>
<feature type="transmembrane region" description="Helical" evidence="17">
    <location>
        <begin position="100"/>
        <end position="120"/>
    </location>
</feature>
<name>A0AA88YKA3_PINIB</name>
<reference evidence="19" key="1">
    <citation type="submission" date="2019-08" db="EMBL/GenBank/DDBJ databases">
        <title>The improved chromosome-level genome for the pearl oyster Pinctada fucata martensii using PacBio sequencing and Hi-C.</title>
        <authorList>
            <person name="Zheng Z."/>
        </authorList>
    </citation>
    <scope>NUCLEOTIDE SEQUENCE</scope>
    <source>
        <strain evidence="19">ZZ-2019</strain>
        <tissue evidence="19">Adductor muscle</tissue>
    </source>
</reference>
<evidence type="ECO:0000313" key="20">
    <source>
        <dbReference type="Proteomes" id="UP001186944"/>
    </source>
</evidence>
<gene>
    <name evidence="19" type="ORF">FSP39_025456</name>
</gene>
<dbReference type="PRINTS" id="PR01822">
    <property type="entry name" value="CCYSTOKININR"/>
</dbReference>
<feature type="transmembrane region" description="Helical" evidence="17">
    <location>
        <begin position="140"/>
        <end position="158"/>
    </location>
</feature>
<dbReference type="PROSITE" id="PS50262">
    <property type="entry name" value="G_PROTEIN_RECEP_F1_2"/>
    <property type="match status" value="1"/>
</dbReference>
<evidence type="ECO:0000256" key="8">
    <source>
        <dbReference type="ARBA" id="ARBA00023139"/>
    </source>
</evidence>
<dbReference type="PRINTS" id="PR00527">
    <property type="entry name" value="GASTRINR"/>
</dbReference>
<dbReference type="PANTHER" id="PTHR24238:SF75">
    <property type="entry name" value="CHOLECYSTOKININ-LIKE RECEPTOR AT 17D1-RELATED"/>
    <property type="match status" value="1"/>
</dbReference>
<keyword evidence="11" id="KW-0325">Glycoprotein</keyword>
<dbReference type="InterPro" id="IPR009126">
    <property type="entry name" value="Cholcskin_rcpt"/>
</dbReference>
<evidence type="ECO:0000256" key="15">
    <source>
        <dbReference type="ARBA" id="ARBA00031093"/>
    </source>
</evidence>
<dbReference type="InterPro" id="IPR017452">
    <property type="entry name" value="GPCR_Rhodpsn_7TM"/>
</dbReference>
<organism evidence="19 20">
    <name type="scientific">Pinctada imbricata</name>
    <name type="common">Atlantic pearl-oyster</name>
    <name type="synonym">Pinctada martensii</name>
    <dbReference type="NCBI Taxonomy" id="66713"/>
    <lineage>
        <taxon>Eukaryota</taxon>
        <taxon>Metazoa</taxon>
        <taxon>Spiralia</taxon>
        <taxon>Lophotrochozoa</taxon>
        <taxon>Mollusca</taxon>
        <taxon>Bivalvia</taxon>
        <taxon>Autobranchia</taxon>
        <taxon>Pteriomorphia</taxon>
        <taxon>Pterioida</taxon>
        <taxon>Pterioidea</taxon>
        <taxon>Pteriidae</taxon>
        <taxon>Pinctada</taxon>
    </lineage>
</organism>
<dbReference type="SMART" id="SM01381">
    <property type="entry name" value="7TM_GPCR_Srsx"/>
    <property type="match status" value="1"/>
</dbReference>
<dbReference type="Proteomes" id="UP001186944">
    <property type="component" value="Unassembled WGS sequence"/>
</dbReference>
<proteinExistence type="inferred from homology"/>
<dbReference type="GO" id="GO:0005886">
    <property type="term" value="C:plasma membrane"/>
    <property type="evidence" value="ECO:0007669"/>
    <property type="project" value="UniProtKB-SubCell"/>
</dbReference>